<dbReference type="AlphaFoldDB" id="A0A3N4Z6X9"/>
<organism evidence="2 3">
    <name type="scientific">Georgenia muralis</name>
    <dbReference type="NCBI Taxonomy" id="154117"/>
    <lineage>
        <taxon>Bacteria</taxon>
        <taxon>Bacillati</taxon>
        <taxon>Actinomycetota</taxon>
        <taxon>Actinomycetes</taxon>
        <taxon>Micrococcales</taxon>
        <taxon>Bogoriellaceae</taxon>
        <taxon>Georgenia</taxon>
    </lineage>
</organism>
<dbReference type="RefSeq" id="WP_170175359.1">
    <property type="nucleotide sequence ID" value="NZ_RKRA01000001.1"/>
</dbReference>
<reference evidence="2 3" key="1">
    <citation type="submission" date="2018-11" db="EMBL/GenBank/DDBJ databases">
        <title>Sequencing the genomes of 1000 actinobacteria strains.</title>
        <authorList>
            <person name="Klenk H.-P."/>
        </authorList>
    </citation>
    <scope>NUCLEOTIDE SEQUENCE [LARGE SCALE GENOMIC DNA]</scope>
    <source>
        <strain evidence="2 3">DSM 14418</strain>
    </source>
</reference>
<evidence type="ECO:0000313" key="3">
    <source>
        <dbReference type="Proteomes" id="UP000280726"/>
    </source>
</evidence>
<keyword evidence="1" id="KW-0472">Membrane</keyword>
<keyword evidence="1" id="KW-1133">Transmembrane helix</keyword>
<dbReference type="EMBL" id="RKRA01000001">
    <property type="protein sequence ID" value="RPF29159.1"/>
    <property type="molecule type" value="Genomic_DNA"/>
</dbReference>
<name>A0A3N4Z6X9_9MICO</name>
<protein>
    <submittedName>
        <fullName evidence="2">Uncharacterized protein</fullName>
    </submittedName>
</protein>
<sequence length="53" mass="5902">MKSSLMTFAAQEAEQAAEAAEVSPYLLGGITLVAFLVLLLFVYGFRNIRTRHR</sequence>
<evidence type="ECO:0000256" key="1">
    <source>
        <dbReference type="SAM" id="Phobius"/>
    </source>
</evidence>
<evidence type="ECO:0000313" key="2">
    <source>
        <dbReference type="EMBL" id="RPF29159.1"/>
    </source>
</evidence>
<keyword evidence="3" id="KW-1185">Reference proteome</keyword>
<accession>A0A3N4Z6X9</accession>
<proteinExistence type="predicted"/>
<gene>
    <name evidence="2" type="ORF">EDD32_3720</name>
</gene>
<dbReference type="Proteomes" id="UP000280726">
    <property type="component" value="Unassembled WGS sequence"/>
</dbReference>
<keyword evidence="1" id="KW-0812">Transmembrane</keyword>
<feature type="transmembrane region" description="Helical" evidence="1">
    <location>
        <begin position="25"/>
        <end position="45"/>
    </location>
</feature>
<comment type="caution">
    <text evidence="2">The sequence shown here is derived from an EMBL/GenBank/DDBJ whole genome shotgun (WGS) entry which is preliminary data.</text>
</comment>